<keyword evidence="3" id="KW-1134">Transmembrane beta strand</keyword>
<evidence type="ECO:0000256" key="5">
    <source>
        <dbReference type="ARBA" id="ARBA00022729"/>
    </source>
</evidence>
<keyword evidence="4" id="KW-0812">Transmembrane</keyword>
<gene>
    <name evidence="9" type="ORF">SIN8267_00519</name>
</gene>
<accession>A0ABM9ABZ5</accession>
<evidence type="ECO:0000256" key="8">
    <source>
        <dbReference type="SAM" id="SignalP"/>
    </source>
</evidence>
<evidence type="ECO:0000256" key="4">
    <source>
        <dbReference type="ARBA" id="ARBA00022692"/>
    </source>
</evidence>
<feature type="signal peptide" evidence="8">
    <location>
        <begin position="1"/>
        <end position="22"/>
    </location>
</feature>
<reference evidence="9" key="1">
    <citation type="submission" date="2021-12" db="EMBL/GenBank/DDBJ databases">
        <authorList>
            <person name="Rodrigo-Torres L."/>
            <person name="Arahal R. D."/>
            <person name="Lucena T."/>
        </authorList>
    </citation>
    <scope>NUCLEOTIDE SEQUENCE</scope>
    <source>
        <strain evidence="9">CECT 8267</strain>
    </source>
</reference>
<sequence length="404" mass="42844">MLKLRQLPLALAIAAATSQVNAAGFAINEHSAAGLGRANAGEAAIADDASTISHNPAGLTRIKTNTVTGALAYVDPTVKIDGPTDSLSSSSSAPSAVVPAGYFAAPINDKLVLGLGMYSDFGFKTDYDKDFGALASADVSDIVAYYLTGSMGYKVTDQLSLGLGISVVHATAELSSALPGGEVNLMQLEGDDTTYGWNVGALYEFNEATRVGLSYKSEVKLSFDGDIKSDFIPAWNAGGSADLDLPAMLELAGYHDINDQFAVHASIQRTYWSSFEELAIKVDNNGGTQVPVVIEDYQDVMRYSVGATYTLNPEWTLRAGIAYDETPSTDEHRTLRLPDSSRVLYSVGATWNVSDKMNIDAGYQYVDGETSSIEEPTSPIAPNDTTFSATNSAHILSVGGSYKF</sequence>
<dbReference type="Proteomes" id="UP000838100">
    <property type="component" value="Unassembled WGS sequence"/>
</dbReference>
<protein>
    <submittedName>
        <fullName evidence="9">47 kDa outer membrane protein</fullName>
    </submittedName>
</protein>
<evidence type="ECO:0000256" key="6">
    <source>
        <dbReference type="ARBA" id="ARBA00023136"/>
    </source>
</evidence>
<comment type="caution">
    <text evidence="9">The sequence shown here is derived from an EMBL/GenBank/DDBJ whole genome shotgun (WGS) entry which is preliminary data.</text>
</comment>
<proteinExistence type="inferred from homology"/>
<dbReference type="Pfam" id="PF03349">
    <property type="entry name" value="Toluene_X"/>
    <property type="match status" value="1"/>
</dbReference>
<comment type="subcellular location">
    <subcellularLocation>
        <location evidence="1">Cell outer membrane</location>
        <topology evidence="1">Multi-pass membrane protein</topology>
    </subcellularLocation>
</comment>
<evidence type="ECO:0000313" key="10">
    <source>
        <dbReference type="Proteomes" id="UP000838100"/>
    </source>
</evidence>
<comment type="similarity">
    <text evidence="2">Belongs to the OmpP1/FadL family.</text>
</comment>
<evidence type="ECO:0000256" key="1">
    <source>
        <dbReference type="ARBA" id="ARBA00004571"/>
    </source>
</evidence>
<evidence type="ECO:0000313" key="9">
    <source>
        <dbReference type="EMBL" id="CAH0990427.1"/>
    </source>
</evidence>
<organism evidence="9 10">
    <name type="scientific">Sinobacterium norvegicum</name>
    <dbReference type="NCBI Taxonomy" id="1641715"/>
    <lineage>
        <taxon>Bacteria</taxon>
        <taxon>Pseudomonadati</taxon>
        <taxon>Pseudomonadota</taxon>
        <taxon>Gammaproteobacteria</taxon>
        <taxon>Cellvibrionales</taxon>
        <taxon>Spongiibacteraceae</taxon>
        <taxon>Sinobacterium</taxon>
    </lineage>
</organism>
<feature type="chain" id="PRO_5046214964" evidence="8">
    <location>
        <begin position="23"/>
        <end position="404"/>
    </location>
</feature>
<dbReference type="EMBL" id="CAKLPX010000001">
    <property type="protein sequence ID" value="CAH0990427.1"/>
    <property type="molecule type" value="Genomic_DNA"/>
</dbReference>
<keyword evidence="6" id="KW-0472">Membrane</keyword>
<dbReference type="PANTHER" id="PTHR35093:SF3">
    <property type="entry name" value="LONG-CHAIN FATTY ACID TRANSPORT PROTEIN"/>
    <property type="match status" value="1"/>
</dbReference>
<dbReference type="SUPFAM" id="SSF56935">
    <property type="entry name" value="Porins"/>
    <property type="match status" value="1"/>
</dbReference>
<dbReference type="PANTHER" id="PTHR35093">
    <property type="entry name" value="OUTER MEMBRANE PROTEIN NMB0088-RELATED"/>
    <property type="match status" value="1"/>
</dbReference>
<keyword evidence="5 8" id="KW-0732">Signal</keyword>
<evidence type="ECO:0000256" key="7">
    <source>
        <dbReference type="ARBA" id="ARBA00023237"/>
    </source>
</evidence>
<evidence type="ECO:0000256" key="2">
    <source>
        <dbReference type="ARBA" id="ARBA00008163"/>
    </source>
</evidence>
<keyword evidence="10" id="KW-1185">Reference proteome</keyword>
<name>A0ABM9ABZ5_9GAMM</name>
<evidence type="ECO:0000256" key="3">
    <source>
        <dbReference type="ARBA" id="ARBA00022452"/>
    </source>
</evidence>
<dbReference type="InterPro" id="IPR005017">
    <property type="entry name" value="OMPP1/FadL/TodX"/>
</dbReference>
<keyword evidence="7" id="KW-0998">Cell outer membrane</keyword>
<dbReference type="RefSeq" id="WP_237443113.1">
    <property type="nucleotide sequence ID" value="NZ_CAKLPX010000001.1"/>
</dbReference>
<dbReference type="Gene3D" id="2.40.160.60">
    <property type="entry name" value="Outer membrane protein transport protein (OMPP1/FadL/TodX)"/>
    <property type="match status" value="1"/>
</dbReference>